<protein>
    <recommendedName>
        <fullName evidence="1">Arabidopsis retrotransposon Orf1 C-terminal domain-containing protein</fullName>
    </recommendedName>
</protein>
<evidence type="ECO:0000259" key="1">
    <source>
        <dbReference type="Pfam" id="PF03078"/>
    </source>
</evidence>
<dbReference type="RefSeq" id="XP_040946766.1">
    <property type="nucleotide sequence ID" value="XM_041090832.1"/>
</dbReference>
<dbReference type="Proteomes" id="UP000818029">
    <property type="component" value="Chromosome D04"/>
</dbReference>
<gene>
    <name evidence="3" type="primary">LOC121215932</name>
</gene>
<dbReference type="InterPro" id="IPR004312">
    <property type="entry name" value="ATHILA_Orf1_C"/>
</dbReference>
<keyword evidence="2" id="KW-1185">Reference proteome</keyword>
<reference evidence="3" key="2">
    <citation type="submission" date="2025-08" db="UniProtKB">
        <authorList>
            <consortium name="RefSeq"/>
        </authorList>
    </citation>
    <scope>IDENTIFICATION</scope>
</reference>
<evidence type="ECO:0000313" key="3">
    <source>
        <dbReference type="RefSeq" id="XP_040946766.1"/>
    </source>
</evidence>
<proteinExistence type="predicted"/>
<sequence>MPPENRFYENLTFTSPAHQAQFEQIQHRPLPVYKHVDSFSLYSLDIEESVNQYFDAIGWSDFAAIDEPADYELVFEFYSTFYFNRSANTIDTPYAVNFCLLGVHYSLSISEFNVALGFVNENYLATDDYYDSFLDIPPDFDANEALALLTEMRQISYDPKRCKDIGIHSPALRYIHRFLAFNFSGRNDASASLTRTELFFLWCMHSGKRVNLGYWFAIQFQHVLRSNRPLILGTYITRLASNLNPSAVNFNSLNLAYKTDSLDTYCLDSMGLLAGTPSFYFVPPGTRTDQSHRVFRRRHQNEPEPPNSVESRLTQIEEGLDTLRTLVTDVLTHLRDHPPRR</sequence>
<reference evidence="2" key="1">
    <citation type="journal article" date="2020" name="Nat. Genet.">
        <title>Genomic diversifications of five Gossypium allopolyploid species and their impact on cotton improvement.</title>
        <authorList>
            <person name="Chen Z.J."/>
            <person name="Sreedasyam A."/>
            <person name="Ando A."/>
            <person name="Song Q."/>
            <person name="De Santiago L.M."/>
            <person name="Hulse-Kemp A.M."/>
            <person name="Ding M."/>
            <person name="Ye W."/>
            <person name="Kirkbride R.C."/>
            <person name="Jenkins J."/>
            <person name="Plott C."/>
            <person name="Lovell J."/>
            <person name="Lin Y.M."/>
            <person name="Vaughn R."/>
            <person name="Liu B."/>
            <person name="Simpson S."/>
            <person name="Scheffler B.E."/>
            <person name="Wen L."/>
            <person name="Saski C.A."/>
            <person name="Grover C.E."/>
            <person name="Hu G."/>
            <person name="Conover J.L."/>
            <person name="Carlson J.W."/>
            <person name="Shu S."/>
            <person name="Boston L.B."/>
            <person name="Williams M."/>
            <person name="Peterson D.G."/>
            <person name="McGee K."/>
            <person name="Jones D.C."/>
            <person name="Wendel J.F."/>
            <person name="Stelly D.M."/>
            <person name="Grimwood J."/>
            <person name="Schmutz J."/>
        </authorList>
    </citation>
    <scope>NUCLEOTIDE SEQUENCE [LARGE SCALE GENOMIC DNA]</scope>
    <source>
        <strain evidence="2">cv. TM-1</strain>
    </source>
</reference>
<name>A0ABM2ZVW9_GOSHI</name>
<feature type="domain" description="Arabidopsis retrotransposon Orf1 C-terminal" evidence="1">
    <location>
        <begin position="40"/>
        <end position="201"/>
    </location>
</feature>
<dbReference type="Pfam" id="PF03078">
    <property type="entry name" value="ATHILA"/>
    <property type="match status" value="1"/>
</dbReference>
<evidence type="ECO:0000313" key="2">
    <source>
        <dbReference type="Proteomes" id="UP000818029"/>
    </source>
</evidence>
<accession>A0ABM2ZVW9</accession>
<dbReference type="GeneID" id="121215932"/>
<organism evidence="2 3">
    <name type="scientific">Gossypium hirsutum</name>
    <name type="common">Upland cotton</name>
    <name type="synonym">Gossypium mexicanum</name>
    <dbReference type="NCBI Taxonomy" id="3635"/>
    <lineage>
        <taxon>Eukaryota</taxon>
        <taxon>Viridiplantae</taxon>
        <taxon>Streptophyta</taxon>
        <taxon>Embryophyta</taxon>
        <taxon>Tracheophyta</taxon>
        <taxon>Spermatophyta</taxon>
        <taxon>Magnoliopsida</taxon>
        <taxon>eudicotyledons</taxon>
        <taxon>Gunneridae</taxon>
        <taxon>Pentapetalae</taxon>
        <taxon>rosids</taxon>
        <taxon>malvids</taxon>
        <taxon>Malvales</taxon>
        <taxon>Malvaceae</taxon>
        <taxon>Malvoideae</taxon>
        <taxon>Gossypium</taxon>
    </lineage>
</organism>